<dbReference type="Proteomes" id="UP001066276">
    <property type="component" value="Chromosome 11"/>
</dbReference>
<evidence type="ECO:0000313" key="1">
    <source>
        <dbReference type="EMBL" id="KAJ1092599.1"/>
    </source>
</evidence>
<comment type="caution">
    <text evidence="1">The sequence shown here is derived from an EMBL/GenBank/DDBJ whole genome shotgun (WGS) entry which is preliminary data.</text>
</comment>
<name>A0AAV7LQA8_PLEWA</name>
<dbReference type="AlphaFoldDB" id="A0AAV7LQA8"/>
<protein>
    <submittedName>
        <fullName evidence="1">Uncharacterized protein</fullName>
    </submittedName>
</protein>
<accession>A0AAV7LQA8</accession>
<dbReference type="EMBL" id="JANPWB010000015">
    <property type="protein sequence ID" value="KAJ1092599.1"/>
    <property type="molecule type" value="Genomic_DNA"/>
</dbReference>
<sequence>MEQNAVDVEEQAGPSSTLPSMEMLQTMITAAVEAVMRASEADLVPHKVPRLDPDPLPDDGEEDVKGRFVQGTDLMDVLAYMRDNLGFSALVIASTEEDFLVQFHRPKPEFLPLHSSDKTVLTNEWKDLECPSFPHFLLKRYPLGGVSEVFPSNVEVDNLVAGLST</sequence>
<organism evidence="1 2">
    <name type="scientific">Pleurodeles waltl</name>
    <name type="common">Iberian ribbed newt</name>
    <dbReference type="NCBI Taxonomy" id="8319"/>
    <lineage>
        <taxon>Eukaryota</taxon>
        <taxon>Metazoa</taxon>
        <taxon>Chordata</taxon>
        <taxon>Craniata</taxon>
        <taxon>Vertebrata</taxon>
        <taxon>Euteleostomi</taxon>
        <taxon>Amphibia</taxon>
        <taxon>Batrachia</taxon>
        <taxon>Caudata</taxon>
        <taxon>Salamandroidea</taxon>
        <taxon>Salamandridae</taxon>
        <taxon>Pleurodelinae</taxon>
        <taxon>Pleurodeles</taxon>
    </lineage>
</organism>
<evidence type="ECO:0000313" key="2">
    <source>
        <dbReference type="Proteomes" id="UP001066276"/>
    </source>
</evidence>
<proteinExistence type="predicted"/>
<gene>
    <name evidence="1" type="ORF">NDU88_005709</name>
</gene>
<reference evidence="1" key="1">
    <citation type="journal article" date="2022" name="bioRxiv">
        <title>Sequencing and chromosome-scale assembly of the giantPleurodeles waltlgenome.</title>
        <authorList>
            <person name="Brown T."/>
            <person name="Elewa A."/>
            <person name="Iarovenko S."/>
            <person name="Subramanian E."/>
            <person name="Araus A.J."/>
            <person name="Petzold A."/>
            <person name="Susuki M."/>
            <person name="Suzuki K.-i.T."/>
            <person name="Hayashi T."/>
            <person name="Toyoda A."/>
            <person name="Oliveira C."/>
            <person name="Osipova E."/>
            <person name="Leigh N.D."/>
            <person name="Simon A."/>
            <person name="Yun M.H."/>
        </authorList>
    </citation>
    <scope>NUCLEOTIDE SEQUENCE</scope>
    <source>
        <strain evidence="1">20211129_DDA</strain>
        <tissue evidence="1">Liver</tissue>
    </source>
</reference>
<keyword evidence="2" id="KW-1185">Reference proteome</keyword>